<sequence>MFTIGSGTAAPSRRRSYVVLVFMTLAAGAMDAVAFLGLGGIFTANMTGNLILLALVGEEGWEIRALRASLACVVFCVGLLTGFGMPKRGRVKERWPAAVTRLLWVDLLLQTAFLVGWVLCEGAPGPSLMLVLIALGSFAMGIQAAAARRVDIAGITTTFVTGTLTALAESLASRNSSHIAHRAGIVLALVCGALCASLLLHVARLWAAAVPLVFMLTALAIVMTGLHARKPRPVPRRG</sequence>
<feature type="transmembrane region" description="Helical" evidence="1">
    <location>
        <begin position="209"/>
        <end position="228"/>
    </location>
</feature>
<dbReference type="Pfam" id="PF06912">
    <property type="entry name" value="DUF1275"/>
    <property type="match status" value="1"/>
</dbReference>
<feature type="transmembrane region" description="Helical" evidence="1">
    <location>
        <begin position="65"/>
        <end position="83"/>
    </location>
</feature>
<feature type="transmembrane region" description="Helical" evidence="1">
    <location>
        <begin position="103"/>
        <end position="120"/>
    </location>
</feature>
<evidence type="ECO:0000256" key="1">
    <source>
        <dbReference type="SAM" id="Phobius"/>
    </source>
</evidence>
<evidence type="ECO:0000313" key="2">
    <source>
        <dbReference type="EMBL" id="MDP9845818.1"/>
    </source>
</evidence>
<feature type="transmembrane region" description="Helical" evidence="1">
    <location>
        <begin position="20"/>
        <end position="44"/>
    </location>
</feature>
<gene>
    <name evidence="2" type="ORF">J2853_005029</name>
</gene>
<dbReference type="PANTHER" id="PTHR37314:SF4">
    <property type="entry name" value="UPF0700 TRANSMEMBRANE PROTEIN YOAK"/>
    <property type="match status" value="1"/>
</dbReference>
<proteinExistence type="predicted"/>
<accession>A0ABT9QGC3</accession>
<keyword evidence="1" id="KW-0472">Membrane</keyword>
<evidence type="ECO:0000313" key="3">
    <source>
        <dbReference type="Proteomes" id="UP001225356"/>
    </source>
</evidence>
<dbReference type="EMBL" id="JAUSQU010000001">
    <property type="protein sequence ID" value="MDP9845818.1"/>
    <property type="molecule type" value="Genomic_DNA"/>
</dbReference>
<name>A0ABT9QGC3_9ACTN</name>
<reference evidence="2 3" key="1">
    <citation type="submission" date="2023-07" db="EMBL/GenBank/DDBJ databases">
        <title>Sequencing the genomes of 1000 actinobacteria strains.</title>
        <authorList>
            <person name="Klenk H.-P."/>
        </authorList>
    </citation>
    <scope>NUCLEOTIDE SEQUENCE [LARGE SCALE GENOMIC DNA]</scope>
    <source>
        <strain evidence="2 3">DSM 46740</strain>
    </source>
</reference>
<dbReference type="Proteomes" id="UP001225356">
    <property type="component" value="Unassembled WGS sequence"/>
</dbReference>
<feature type="transmembrane region" description="Helical" evidence="1">
    <location>
        <begin position="127"/>
        <end position="146"/>
    </location>
</feature>
<keyword evidence="1" id="KW-1133">Transmembrane helix</keyword>
<dbReference type="InterPro" id="IPR010699">
    <property type="entry name" value="DUF1275"/>
</dbReference>
<protein>
    <submittedName>
        <fullName evidence="2">Uncharacterized membrane protein YoaK (UPF0700 family)</fullName>
    </submittedName>
</protein>
<keyword evidence="1" id="KW-0812">Transmembrane</keyword>
<organism evidence="2 3">
    <name type="scientific">Streptosporangium lutulentum</name>
    <dbReference type="NCBI Taxonomy" id="1461250"/>
    <lineage>
        <taxon>Bacteria</taxon>
        <taxon>Bacillati</taxon>
        <taxon>Actinomycetota</taxon>
        <taxon>Actinomycetes</taxon>
        <taxon>Streptosporangiales</taxon>
        <taxon>Streptosporangiaceae</taxon>
        <taxon>Streptosporangium</taxon>
    </lineage>
</organism>
<dbReference type="PANTHER" id="PTHR37314">
    <property type="entry name" value="SLR0142 PROTEIN"/>
    <property type="match status" value="1"/>
</dbReference>
<keyword evidence="3" id="KW-1185">Reference proteome</keyword>
<feature type="transmembrane region" description="Helical" evidence="1">
    <location>
        <begin position="184"/>
        <end position="203"/>
    </location>
</feature>
<comment type="caution">
    <text evidence="2">The sequence shown here is derived from an EMBL/GenBank/DDBJ whole genome shotgun (WGS) entry which is preliminary data.</text>
</comment>
<dbReference type="RefSeq" id="WP_307561769.1">
    <property type="nucleotide sequence ID" value="NZ_JAUSQU010000001.1"/>
</dbReference>